<comment type="caution">
    <text evidence="2">The sequence shown here is derived from an EMBL/GenBank/DDBJ whole genome shotgun (WGS) entry which is preliminary data.</text>
</comment>
<evidence type="ECO:0000313" key="3">
    <source>
        <dbReference type="Proteomes" id="UP000281112"/>
    </source>
</evidence>
<accession>A0A3N9TBX2</accession>
<evidence type="ECO:0000256" key="1">
    <source>
        <dbReference type="SAM" id="Phobius"/>
    </source>
</evidence>
<protein>
    <submittedName>
        <fullName evidence="2">Uncharacterized protein</fullName>
    </submittedName>
</protein>
<evidence type="ECO:0000313" key="2">
    <source>
        <dbReference type="EMBL" id="RQW61651.1"/>
    </source>
</evidence>
<sequence>MIGHFFYSYAVIRWICNIGLTLCLCVTVFWSVWQPLFANLHRHETQTKNEIAVLLAKNYQTQRQIDVLVDNNATQKLSLDIVETHFDIPRSFRLAQELEIMARKSELSRHNFQWQKEEVLDYYQKKQFEISLSGTFTQLNTFFSLAKQSKGYLAFTYSHWQRERNSISVIATGSFYQSRENKNE</sequence>
<dbReference type="EMBL" id="RJVQ01000011">
    <property type="protein sequence ID" value="RQW61651.1"/>
    <property type="molecule type" value="Genomic_DNA"/>
</dbReference>
<proteinExistence type="predicted"/>
<name>A0A3N9TBX2_9VIBR</name>
<keyword evidence="1" id="KW-0812">Transmembrane</keyword>
<organism evidence="2 3">
    <name type="scientific">Vibrio viridaestus</name>
    <dbReference type="NCBI Taxonomy" id="2487322"/>
    <lineage>
        <taxon>Bacteria</taxon>
        <taxon>Pseudomonadati</taxon>
        <taxon>Pseudomonadota</taxon>
        <taxon>Gammaproteobacteria</taxon>
        <taxon>Vibrionales</taxon>
        <taxon>Vibrionaceae</taxon>
        <taxon>Vibrio</taxon>
    </lineage>
</organism>
<keyword evidence="3" id="KW-1185">Reference proteome</keyword>
<dbReference type="AlphaFoldDB" id="A0A3N9TBX2"/>
<feature type="transmembrane region" description="Helical" evidence="1">
    <location>
        <begin position="12"/>
        <end position="33"/>
    </location>
</feature>
<reference evidence="2 3" key="1">
    <citation type="submission" date="2018-11" db="EMBL/GenBank/DDBJ databases">
        <title>Vibrio LJC006 sp. nov., isolated from seawater during the bloom of the enteromorpha.</title>
        <authorList>
            <person name="Liang J."/>
        </authorList>
    </citation>
    <scope>NUCLEOTIDE SEQUENCE [LARGE SCALE GENOMIC DNA]</scope>
    <source>
        <strain evidence="2 3">LJC006</strain>
    </source>
</reference>
<dbReference type="Gene3D" id="3.30.70.60">
    <property type="match status" value="1"/>
</dbReference>
<keyword evidence="1" id="KW-1133">Transmembrane helix</keyword>
<dbReference type="Proteomes" id="UP000281112">
    <property type="component" value="Unassembled WGS sequence"/>
</dbReference>
<keyword evidence="1" id="KW-0472">Membrane</keyword>
<gene>
    <name evidence="2" type="ORF">EES38_18800</name>
</gene>
<dbReference type="InterPro" id="IPR014717">
    <property type="entry name" value="Transl_elong_EF1B/ribsomal_bS6"/>
</dbReference>